<keyword evidence="2" id="KW-1185">Reference proteome</keyword>
<evidence type="ECO:0000313" key="1">
    <source>
        <dbReference type="EMBL" id="CAG8977998.1"/>
    </source>
</evidence>
<reference evidence="1" key="1">
    <citation type="submission" date="2021-07" db="EMBL/GenBank/DDBJ databases">
        <authorList>
            <person name="Durling M."/>
        </authorList>
    </citation>
    <scope>NUCLEOTIDE SEQUENCE</scope>
</reference>
<evidence type="ECO:0008006" key="3">
    <source>
        <dbReference type="Google" id="ProtNLM"/>
    </source>
</evidence>
<gene>
    <name evidence="1" type="ORF">HYALB_00000667</name>
</gene>
<dbReference type="Proteomes" id="UP000701801">
    <property type="component" value="Unassembled WGS sequence"/>
</dbReference>
<accession>A0A9N9PX12</accession>
<dbReference type="OrthoDB" id="4507445at2759"/>
<dbReference type="EMBL" id="CAJVRM010000240">
    <property type="protein sequence ID" value="CAG8977998.1"/>
    <property type="molecule type" value="Genomic_DNA"/>
</dbReference>
<organism evidence="1 2">
    <name type="scientific">Hymenoscyphus albidus</name>
    <dbReference type="NCBI Taxonomy" id="595503"/>
    <lineage>
        <taxon>Eukaryota</taxon>
        <taxon>Fungi</taxon>
        <taxon>Dikarya</taxon>
        <taxon>Ascomycota</taxon>
        <taxon>Pezizomycotina</taxon>
        <taxon>Leotiomycetes</taxon>
        <taxon>Helotiales</taxon>
        <taxon>Helotiaceae</taxon>
        <taxon>Hymenoscyphus</taxon>
    </lineage>
</organism>
<sequence length="575" mass="63851">MSAFAYFKCSLCGYSPNVMKWTSSFHAILGRAGGDIILTEEKFISRYGASFLYETFISRPTGEIRVRLERGRIKTPSVTAYLIHTLCLKTLQDMLKEKISLESLFLLSRALEREYEKDDVLEIPVSEACFDPPELISTLLSFDSADFAIAKSPTKIDTLPLEIKLLIISHLDSRSLMSYLHSSHDALLSAESVPSYQLLYSYVKAIKIQDMVVSAYHNFQEEDYPAFESLLLWLENMVSQSRYLEAKLPVSLPNHSLAAPFALGHRKLEVDISAATSGLRVYLISIQGKNYISGIEGIPPSCGLIGACSSVSRNIDFHTENINKVGFLVDSLGLRSLRIGDGTWSSGTPHQLDCFEGFSVTGDSKKLIVLADALKFRRISWEHSVPGLAPSLSETIVMKPQHIGIVLPENYICRSKSDNAWSIDNFGVVTTESVMFNDDIYGVSMYYRNVFGMSGICVHSDTLQSAGRTDGTEMFFPICRGKERISSIIVRSDNISLALQVCTTLGRHHLFGQAETPNKLYVYKTLAPSTNQSLYGCCLQFGHFGLESVGIICCSSESLEHRTPRQICASGLCEE</sequence>
<name>A0A9N9PX12_9HELO</name>
<comment type="caution">
    <text evidence="1">The sequence shown here is derived from an EMBL/GenBank/DDBJ whole genome shotgun (WGS) entry which is preliminary data.</text>
</comment>
<protein>
    <recommendedName>
        <fullName evidence="3">F-box domain-containing protein</fullName>
    </recommendedName>
</protein>
<dbReference type="AlphaFoldDB" id="A0A9N9PX12"/>
<proteinExistence type="predicted"/>
<evidence type="ECO:0000313" key="2">
    <source>
        <dbReference type="Proteomes" id="UP000701801"/>
    </source>
</evidence>